<proteinExistence type="predicted"/>
<dbReference type="RefSeq" id="WP_145197832.1">
    <property type="nucleotide sequence ID" value="NZ_CP036267.1"/>
</dbReference>
<dbReference type="Proteomes" id="UP000315724">
    <property type="component" value="Chromosome"/>
</dbReference>
<protein>
    <recommendedName>
        <fullName evidence="3">PilZ domain-containing protein</fullName>
    </recommendedName>
</protein>
<evidence type="ECO:0000313" key="1">
    <source>
        <dbReference type="EMBL" id="QDT32519.1"/>
    </source>
</evidence>
<organism evidence="1 2">
    <name type="scientific">Thalassoglobus polymorphus</name>
    <dbReference type="NCBI Taxonomy" id="2527994"/>
    <lineage>
        <taxon>Bacteria</taxon>
        <taxon>Pseudomonadati</taxon>
        <taxon>Planctomycetota</taxon>
        <taxon>Planctomycetia</taxon>
        <taxon>Planctomycetales</taxon>
        <taxon>Planctomycetaceae</taxon>
        <taxon>Thalassoglobus</taxon>
    </lineage>
</organism>
<evidence type="ECO:0000313" key="2">
    <source>
        <dbReference type="Proteomes" id="UP000315724"/>
    </source>
</evidence>
<dbReference type="KEGG" id="tpol:Mal48_17660"/>
<accession>A0A517QLM3</accession>
<dbReference type="EMBL" id="CP036267">
    <property type="protein sequence ID" value="QDT32519.1"/>
    <property type="molecule type" value="Genomic_DNA"/>
</dbReference>
<evidence type="ECO:0008006" key="3">
    <source>
        <dbReference type="Google" id="ProtNLM"/>
    </source>
</evidence>
<dbReference type="OrthoDB" id="280718at2"/>
<dbReference type="AlphaFoldDB" id="A0A517QLM3"/>
<reference evidence="1 2" key="1">
    <citation type="submission" date="2019-02" db="EMBL/GenBank/DDBJ databases">
        <title>Deep-cultivation of Planctomycetes and their phenomic and genomic characterization uncovers novel biology.</title>
        <authorList>
            <person name="Wiegand S."/>
            <person name="Jogler M."/>
            <person name="Boedeker C."/>
            <person name="Pinto D."/>
            <person name="Vollmers J."/>
            <person name="Rivas-Marin E."/>
            <person name="Kohn T."/>
            <person name="Peeters S.H."/>
            <person name="Heuer A."/>
            <person name="Rast P."/>
            <person name="Oberbeckmann S."/>
            <person name="Bunk B."/>
            <person name="Jeske O."/>
            <person name="Meyerdierks A."/>
            <person name="Storesund J.E."/>
            <person name="Kallscheuer N."/>
            <person name="Luecker S."/>
            <person name="Lage O.M."/>
            <person name="Pohl T."/>
            <person name="Merkel B.J."/>
            <person name="Hornburger P."/>
            <person name="Mueller R.-W."/>
            <person name="Bruemmer F."/>
            <person name="Labrenz M."/>
            <person name="Spormann A.M."/>
            <person name="Op den Camp H."/>
            <person name="Overmann J."/>
            <person name="Amann R."/>
            <person name="Jetten M.S.M."/>
            <person name="Mascher T."/>
            <person name="Medema M.H."/>
            <person name="Devos D.P."/>
            <person name="Kaster A.-K."/>
            <person name="Ovreas L."/>
            <person name="Rohde M."/>
            <person name="Galperin M.Y."/>
            <person name="Jogler C."/>
        </authorList>
    </citation>
    <scope>NUCLEOTIDE SEQUENCE [LARGE SCALE GENOMIC DNA]</scope>
    <source>
        <strain evidence="1 2">Mal48</strain>
    </source>
</reference>
<keyword evidence="2" id="KW-1185">Reference proteome</keyword>
<sequence length="151" mass="17051">MVKNVVSLRSYEINTQASLIPSTVERIKEARGIAYSTFSGRPISLCRSLERRGELRVKFEEPIYIWTVQIEDGLAICTRDQPIIGVTKDISPHGVGFCYDEKIETDFVIAEFDLFGRGTEHLLVEIRWNEKNAPHSYVAGGLIINVATEVH</sequence>
<gene>
    <name evidence="1" type="ORF">Mal48_17660</name>
</gene>
<name>A0A517QLM3_9PLAN</name>